<reference evidence="2" key="1">
    <citation type="journal article" date="2019" name="Int. J. Syst. Evol. Microbiol.">
        <title>The Global Catalogue of Microorganisms (GCM) 10K type strain sequencing project: providing services to taxonomists for standard genome sequencing and annotation.</title>
        <authorList>
            <consortium name="The Broad Institute Genomics Platform"/>
            <consortium name="The Broad Institute Genome Sequencing Center for Infectious Disease"/>
            <person name="Wu L."/>
            <person name="Ma J."/>
        </authorList>
    </citation>
    <scope>NUCLEOTIDE SEQUENCE [LARGE SCALE GENOMIC DNA]</scope>
    <source>
        <strain evidence="2">CCUG 60529</strain>
    </source>
</reference>
<gene>
    <name evidence="1" type="ORF">ACFQ0I_15150</name>
</gene>
<organism evidence="1 2">
    <name type="scientific">Mariniflexile aquimaris</name>
    <dbReference type="NCBI Taxonomy" id="881009"/>
    <lineage>
        <taxon>Bacteria</taxon>
        <taxon>Pseudomonadati</taxon>
        <taxon>Bacteroidota</taxon>
        <taxon>Flavobacteriia</taxon>
        <taxon>Flavobacteriales</taxon>
        <taxon>Flavobacteriaceae</taxon>
        <taxon>Mariniflexile</taxon>
    </lineage>
</organism>
<protein>
    <submittedName>
        <fullName evidence="1">Uncharacterized protein</fullName>
    </submittedName>
</protein>
<comment type="caution">
    <text evidence="1">The sequence shown here is derived from an EMBL/GenBank/DDBJ whole genome shotgun (WGS) entry which is preliminary data.</text>
</comment>
<sequence>MEKYVVTVNIMSANEKGLISSKSSDYTFQEKDIIQARNKAITKVKELEEEFLYGEIKYDSFLVAQLKDFKNFNAYAINLLFVPDENFTYCLYGEDKQQTYEALKIEGFICEQYDNISLTEIEYTDGEWIEVIESNLDFFVN</sequence>
<dbReference type="RefSeq" id="WP_379943695.1">
    <property type="nucleotide sequence ID" value="NZ_JBHTIB010000015.1"/>
</dbReference>
<name>A0ABW3BXA9_9FLAO</name>
<dbReference type="EMBL" id="JBHTIB010000015">
    <property type="protein sequence ID" value="MFD0837114.1"/>
    <property type="molecule type" value="Genomic_DNA"/>
</dbReference>
<keyword evidence="2" id="KW-1185">Reference proteome</keyword>
<evidence type="ECO:0000313" key="1">
    <source>
        <dbReference type="EMBL" id="MFD0837114.1"/>
    </source>
</evidence>
<accession>A0ABW3BXA9</accession>
<proteinExistence type="predicted"/>
<dbReference type="Proteomes" id="UP001597011">
    <property type="component" value="Unassembled WGS sequence"/>
</dbReference>
<evidence type="ECO:0000313" key="2">
    <source>
        <dbReference type="Proteomes" id="UP001597011"/>
    </source>
</evidence>